<feature type="region of interest" description="Disordered" evidence="4">
    <location>
        <begin position="1239"/>
        <end position="1297"/>
    </location>
</feature>
<proteinExistence type="predicted"/>
<feature type="repeat" description="ANK" evidence="3">
    <location>
        <begin position="1014"/>
        <end position="1046"/>
    </location>
</feature>
<protein>
    <recommendedName>
        <fullName evidence="5">Clr5 domain-containing protein</fullName>
    </recommendedName>
</protein>
<feature type="repeat" description="ANK" evidence="3">
    <location>
        <begin position="1125"/>
        <end position="1157"/>
    </location>
</feature>
<dbReference type="EMBL" id="MU864948">
    <property type="protein sequence ID" value="KAK4464405.1"/>
    <property type="molecule type" value="Genomic_DNA"/>
</dbReference>
<evidence type="ECO:0000313" key="7">
    <source>
        <dbReference type="Proteomes" id="UP001321749"/>
    </source>
</evidence>
<organism evidence="6 7">
    <name type="scientific">Cladorrhinum samala</name>
    <dbReference type="NCBI Taxonomy" id="585594"/>
    <lineage>
        <taxon>Eukaryota</taxon>
        <taxon>Fungi</taxon>
        <taxon>Dikarya</taxon>
        <taxon>Ascomycota</taxon>
        <taxon>Pezizomycotina</taxon>
        <taxon>Sordariomycetes</taxon>
        <taxon>Sordariomycetidae</taxon>
        <taxon>Sordariales</taxon>
        <taxon>Podosporaceae</taxon>
        <taxon>Cladorrhinum</taxon>
    </lineage>
</organism>
<keyword evidence="2 3" id="KW-0040">ANK repeat</keyword>
<name>A0AAV9HW87_9PEZI</name>
<evidence type="ECO:0000313" key="6">
    <source>
        <dbReference type="EMBL" id="KAK4464405.1"/>
    </source>
</evidence>
<dbReference type="Pfam" id="PF14420">
    <property type="entry name" value="Clr5"/>
    <property type="match status" value="1"/>
</dbReference>
<reference evidence="6" key="2">
    <citation type="submission" date="2023-06" db="EMBL/GenBank/DDBJ databases">
        <authorList>
            <consortium name="Lawrence Berkeley National Laboratory"/>
            <person name="Mondo S.J."/>
            <person name="Hensen N."/>
            <person name="Bonometti L."/>
            <person name="Westerberg I."/>
            <person name="Brannstrom I.O."/>
            <person name="Guillou S."/>
            <person name="Cros-Aarteil S."/>
            <person name="Calhoun S."/>
            <person name="Haridas S."/>
            <person name="Kuo A."/>
            <person name="Pangilinan J."/>
            <person name="Riley R."/>
            <person name="Labutti K."/>
            <person name="Andreopoulos B."/>
            <person name="Lipzen A."/>
            <person name="Chen C."/>
            <person name="Yanf M."/>
            <person name="Daum C."/>
            <person name="Ng V."/>
            <person name="Clum A."/>
            <person name="Steindorff A."/>
            <person name="Ohm R."/>
            <person name="Martin F."/>
            <person name="Silar P."/>
            <person name="Natvig D."/>
            <person name="Lalanne C."/>
            <person name="Gautier V."/>
            <person name="Ament-Velasquez S.L."/>
            <person name="Kruys A."/>
            <person name="Hutchinson M.I."/>
            <person name="Powell A.J."/>
            <person name="Barry K."/>
            <person name="Miller A.N."/>
            <person name="Grigoriev I.V."/>
            <person name="Debuchy R."/>
            <person name="Gladieux P."/>
            <person name="Thoren M.H."/>
            <person name="Johannesson H."/>
        </authorList>
    </citation>
    <scope>NUCLEOTIDE SEQUENCE</scope>
    <source>
        <strain evidence="6">PSN324</strain>
    </source>
</reference>
<evidence type="ECO:0000256" key="2">
    <source>
        <dbReference type="ARBA" id="ARBA00023043"/>
    </source>
</evidence>
<dbReference type="PANTHER" id="PTHR24123:SF33">
    <property type="entry name" value="PROTEIN HOS4"/>
    <property type="match status" value="1"/>
</dbReference>
<accession>A0AAV9HW87</accession>
<comment type="caution">
    <text evidence="6">The sequence shown here is derived from an EMBL/GenBank/DDBJ whole genome shotgun (WGS) entry which is preliminary data.</text>
</comment>
<dbReference type="Pfam" id="PF00023">
    <property type="entry name" value="Ank"/>
    <property type="match status" value="1"/>
</dbReference>
<evidence type="ECO:0000259" key="5">
    <source>
        <dbReference type="Pfam" id="PF14420"/>
    </source>
</evidence>
<evidence type="ECO:0000256" key="1">
    <source>
        <dbReference type="ARBA" id="ARBA00022737"/>
    </source>
</evidence>
<gene>
    <name evidence="6" type="ORF">QBC42DRAFT_319840</name>
</gene>
<evidence type="ECO:0000256" key="4">
    <source>
        <dbReference type="SAM" id="MobiDB-lite"/>
    </source>
</evidence>
<dbReference type="PROSITE" id="PS50297">
    <property type="entry name" value="ANK_REP_REGION"/>
    <property type="match status" value="3"/>
</dbReference>
<dbReference type="Pfam" id="PF12796">
    <property type="entry name" value="Ank_2"/>
    <property type="match status" value="1"/>
</dbReference>
<keyword evidence="1" id="KW-0677">Repeat</keyword>
<evidence type="ECO:0000256" key="3">
    <source>
        <dbReference type="PROSITE-ProRule" id="PRU00023"/>
    </source>
</evidence>
<feature type="domain" description="Clr5" evidence="5">
    <location>
        <begin position="7"/>
        <end position="55"/>
    </location>
</feature>
<dbReference type="InterPro" id="IPR025676">
    <property type="entry name" value="Clr5_dom"/>
</dbReference>
<dbReference type="SMART" id="SM00248">
    <property type="entry name" value="ANK"/>
    <property type="match status" value="12"/>
</dbReference>
<reference evidence="6" key="1">
    <citation type="journal article" date="2023" name="Mol. Phylogenet. Evol.">
        <title>Genome-scale phylogeny and comparative genomics of the fungal order Sordariales.</title>
        <authorList>
            <person name="Hensen N."/>
            <person name="Bonometti L."/>
            <person name="Westerberg I."/>
            <person name="Brannstrom I.O."/>
            <person name="Guillou S."/>
            <person name="Cros-Aarteil S."/>
            <person name="Calhoun S."/>
            <person name="Haridas S."/>
            <person name="Kuo A."/>
            <person name="Mondo S."/>
            <person name="Pangilinan J."/>
            <person name="Riley R."/>
            <person name="LaButti K."/>
            <person name="Andreopoulos B."/>
            <person name="Lipzen A."/>
            <person name="Chen C."/>
            <person name="Yan M."/>
            <person name="Daum C."/>
            <person name="Ng V."/>
            <person name="Clum A."/>
            <person name="Steindorff A."/>
            <person name="Ohm R.A."/>
            <person name="Martin F."/>
            <person name="Silar P."/>
            <person name="Natvig D.O."/>
            <person name="Lalanne C."/>
            <person name="Gautier V."/>
            <person name="Ament-Velasquez S.L."/>
            <person name="Kruys A."/>
            <person name="Hutchinson M.I."/>
            <person name="Powell A.J."/>
            <person name="Barry K."/>
            <person name="Miller A.N."/>
            <person name="Grigoriev I.V."/>
            <person name="Debuchy R."/>
            <person name="Gladieux P."/>
            <person name="Hiltunen Thoren M."/>
            <person name="Johannesson H."/>
        </authorList>
    </citation>
    <scope>NUCLEOTIDE SEQUENCE</scope>
    <source>
        <strain evidence="6">PSN324</strain>
    </source>
</reference>
<feature type="repeat" description="ANK" evidence="3">
    <location>
        <begin position="1081"/>
        <end position="1113"/>
    </location>
</feature>
<dbReference type="InterPro" id="IPR036770">
    <property type="entry name" value="Ankyrin_rpt-contain_sf"/>
</dbReference>
<dbReference type="Gene3D" id="1.25.40.20">
    <property type="entry name" value="Ankyrin repeat-containing domain"/>
    <property type="match status" value="3"/>
</dbReference>
<dbReference type="PANTHER" id="PTHR24123">
    <property type="entry name" value="ANKYRIN REPEAT-CONTAINING"/>
    <property type="match status" value="1"/>
</dbReference>
<dbReference type="InterPro" id="IPR002110">
    <property type="entry name" value="Ankyrin_rpt"/>
</dbReference>
<sequence>MGKQSSFDDHCNVIKQLYLVEGRKLSEVIEIMKERGFERSKASYEKYLRKRGFRKNADGKVLEGQVEKRRAEGKETAVDVNAFKHRGKAWVDRSISRRFTDTWTKVKKRREESASDCLVRAGHSMVIRSPSPTVELAFRKESISLWFQFQDSLRAMGIPTRSAVFAGPLCGTPKFSSTVLDSFIEQTLGPLLGKLKLKLRSDVAAGHDIGIVRTRVITLWAEEAIPSMVPERYHNEHRHIAEVLCSRWQSVLGCPEYLTLQLFRLGNNLLGEPAKSDERIIEFMREVGKLWSGSIKELLSSTDWLVQAVKEKLFVAAVRTVDAEILELVLESGFDGNTVIRGLNKWMSKWDHPAIVVAVAGGNEKRSLSVIKLLITHGATKSSQSLALERALLTGRMSIAGTLMETGSLEVDIGRLCQAIYSRQLGPAFKGYDHLLKMIKILVDAGIGKAQIRSILTAVIGLGSLSTFSLMRCHLVSGANQWAGGSLVAVELTNAEFAEVLRAAPTGGCRSILSEAISAGCTNIVRMIIDARCDMDRRMTISMCMRLLWQPLRMMARRGLEQYVRVTPLGLAIWEGDTEITEYLTAREAVDGAVLNILLRSGGGFSITALGLAAFRGHSSIVDLLLRPLRCPTPNSHASLRKLQVLSPLFLACQQGHVGISLKLLDAGLDVNEGDTSARILGEYRCWCRCPGTVNKPLDSLISVLICRFRETDEAHRDLLNRLVRQGAHFDQGLLEAAIAHQRPALFALLSGHCYNTSTQKTPSEIAIECGPVKLVEKLFAIHGLAGIGQINHICHLETAKFLDRIGLLPGLLASNGIQILTSVILSAPMVTQYLLRYEIDLNGSCSPVRCRKAKFETDESLTFSAPLDAAVFMGQLDLVRDFLERGAIITADTWAILTAGTWGCVCDKQERAADILEVLLRFWLQGEGHVTPKLARSQSGGGILLDVALLGDRRAVELLLKHGPAFDEQCLGVALAVAVFYYNNGLAQLFLDAGASLEEQVPPSLRSGPDDCRGECPLLSAVVYGNKDMVGILMRAGAKVNGITGYKALYEAQGKFDGSKMVDVLLAGEAKPDNCQGSLWGPTPLQRAAYRANYPLVLKLIEHGADVNAPPYHSRRRKMVKEGSNGTALQFAVIKGHFQMARLFIEKGADVNAPAVGAGGRTALEGAAEHGRLEILHMLLTEEPKADISGPYRIQFLRAVRLAEKEGHMTAARLLRHHGGWSPSDARESVENPKVVHAGCNYEDPGDCPCGAGSTDTEIEESSREGGNFAESEGINDIPPRGSQHREDQDQESDLCQPKRASLDGHQNASLHTQTIAPGVEVEDDSAMTSVANNDPRQGYDEVVLNTGPGHPAWEHAGSMFAECRLPNGNDGFTGLADTNMVDDSGDVPDFDFGEYIDWPDSATED</sequence>
<feature type="repeat" description="ANK" evidence="3">
    <location>
        <begin position="644"/>
        <end position="676"/>
    </location>
</feature>
<dbReference type="InterPro" id="IPR051165">
    <property type="entry name" value="Multifunctional_ANK_Repeat"/>
</dbReference>
<dbReference type="SUPFAM" id="SSF48403">
    <property type="entry name" value="Ankyrin repeat"/>
    <property type="match status" value="2"/>
</dbReference>
<dbReference type="PROSITE" id="PS50088">
    <property type="entry name" value="ANK_REPEAT"/>
    <property type="match status" value="4"/>
</dbReference>
<keyword evidence="7" id="KW-1185">Reference proteome</keyword>
<dbReference type="Proteomes" id="UP001321749">
    <property type="component" value="Unassembled WGS sequence"/>
</dbReference>